<keyword evidence="1" id="KW-0233">DNA recombination</keyword>
<gene>
    <name evidence="2" type="ORF">HNQ34_003028</name>
</gene>
<reference evidence="2 3" key="1">
    <citation type="submission" date="2020-08" db="EMBL/GenBank/DDBJ databases">
        <title>Genomic Encyclopedia of Type Strains, Phase IV (KMG-IV): sequencing the most valuable type-strain genomes for metagenomic binning, comparative biology and taxonomic classification.</title>
        <authorList>
            <person name="Goeker M."/>
        </authorList>
    </citation>
    <scope>NUCLEOTIDE SEQUENCE [LARGE SCALE GENOMIC DNA]</scope>
    <source>
        <strain evidence="2 3">DSM 16325</strain>
    </source>
</reference>
<dbReference type="GO" id="GO:0003677">
    <property type="term" value="F:DNA binding"/>
    <property type="evidence" value="ECO:0007669"/>
    <property type="project" value="InterPro"/>
</dbReference>
<accession>A0A7W8ISP4</accession>
<dbReference type="InterPro" id="IPR011010">
    <property type="entry name" value="DNA_brk_join_enz"/>
</dbReference>
<comment type="caution">
    <text evidence="2">The sequence shown here is derived from an EMBL/GenBank/DDBJ whole genome shotgun (WGS) entry which is preliminary data.</text>
</comment>
<proteinExistence type="predicted"/>
<evidence type="ECO:0000313" key="2">
    <source>
        <dbReference type="EMBL" id="MBB5325922.1"/>
    </source>
</evidence>
<evidence type="ECO:0000256" key="1">
    <source>
        <dbReference type="ARBA" id="ARBA00023172"/>
    </source>
</evidence>
<dbReference type="GO" id="GO:0015074">
    <property type="term" value="P:DNA integration"/>
    <property type="evidence" value="ECO:0007669"/>
    <property type="project" value="InterPro"/>
</dbReference>
<dbReference type="AlphaFoldDB" id="A0A7W8ISP4"/>
<organism evidence="2 3">
    <name type="scientific">Anoxybacteroides tepidamans</name>
    <dbReference type="NCBI Taxonomy" id="265948"/>
    <lineage>
        <taxon>Bacteria</taxon>
        <taxon>Bacillati</taxon>
        <taxon>Bacillota</taxon>
        <taxon>Bacilli</taxon>
        <taxon>Bacillales</taxon>
        <taxon>Anoxybacillaceae</taxon>
        <taxon>Anoxybacteroides</taxon>
    </lineage>
</organism>
<dbReference type="InterPro" id="IPR013762">
    <property type="entry name" value="Integrase-like_cat_sf"/>
</dbReference>
<keyword evidence="3" id="KW-1185">Reference proteome</keyword>
<dbReference type="SUPFAM" id="SSF56349">
    <property type="entry name" value="DNA breaking-rejoining enzymes"/>
    <property type="match status" value="1"/>
</dbReference>
<dbReference type="GO" id="GO:0006310">
    <property type="term" value="P:DNA recombination"/>
    <property type="evidence" value="ECO:0007669"/>
    <property type="project" value="UniProtKB-KW"/>
</dbReference>
<dbReference type="EMBL" id="JACHEP010000024">
    <property type="protein sequence ID" value="MBB5325922.1"/>
    <property type="molecule type" value="Genomic_DNA"/>
</dbReference>
<sequence>MRTTKKSMSETTEKPNLRLVKDDDWKHRTRNLRFCKQKLTIIEEDGLVRDFMFIVLRNEFNKKMKVTGYSNYFIKELNSARLETLEYHAKIITRFLNYIFFDKYDEYQMKDITELKIEYGNHFLRDYAQGYVGKKKKTEMTVQKAEQVLNRFYKYLFNELEDMKYISEKDFFTKHSSTYYHRGQWKKRKKVVERVESLFTVIPPNYTPPQRVKHIPSYVFQEMLNICDIHYPHLKLALCLQAFGGLRRGEVCNVSRNNISYRMFGKDLGWFTIDLREKVQLRTDGKDVGGIKKRRIQPIHPVFLKLFQEVYDQHMKLIAHIDNPYGAIFLNRDGEAMLDSSYETFFKNIVDLVLEKLCKRGDFKSASEAKLLMSGRVGTHILRHFFTQFIAELETTRSPIEVAYWRGDGSLDSAIAYFAQHPVIDEKIKKIQEKVFDKIVF</sequence>
<dbReference type="Gene3D" id="1.10.443.10">
    <property type="entry name" value="Intergrase catalytic core"/>
    <property type="match status" value="1"/>
</dbReference>
<protein>
    <submittedName>
        <fullName evidence="2">Integrase</fullName>
    </submittedName>
</protein>
<name>A0A7W8ISP4_9BACL</name>
<evidence type="ECO:0000313" key="3">
    <source>
        <dbReference type="Proteomes" id="UP000520011"/>
    </source>
</evidence>
<dbReference type="Proteomes" id="UP000520011">
    <property type="component" value="Unassembled WGS sequence"/>
</dbReference>
<dbReference type="RefSeq" id="WP_009361437.1">
    <property type="nucleotide sequence ID" value="NZ_JACHEP010000024.1"/>
</dbReference>